<gene>
    <name evidence="3" type="ORF">NCTC10476_03511</name>
</gene>
<dbReference type="GeneID" id="66879853"/>
<sequence length="118" mass="13357">MSIPKSSVAICGSIIECESITIRIAPGEYHNFPVVDNKGLFSHYRRTSEKYKFQLVANLLDEPPTFAIYKRVGEFSILVCAFASLEEINSEAMEIIKSNEKSRDSISWDIGDKNHKQN</sequence>
<organism evidence="2">
    <name type="scientific">Yersinia ruckeri</name>
    <dbReference type="NCBI Taxonomy" id="29486"/>
    <lineage>
        <taxon>Bacteria</taxon>
        <taxon>Pseudomonadati</taxon>
        <taxon>Pseudomonadota</taxon>
        <taxon>Gammaproteobacteria</taxon>
        <taxon>Enterobacterales</taxon>
        <taxon>Yersiniaceae</taxon>
        <taxon>Yersinia</taxon>
    </lineage>
</organism>
<dbReference type="RefSeq" id="WP_040154976.1">
    <property type="nucleotide sequence ID" value="NZ_CABIHT010000062.1"/>
</dbReference>
<feature type="region of interest" description="Disordered" evidence="1">
    <location>
        <begin position="99"/>
        <end position="118"/>
    </location>
</feature>
<proteinExistence type="predicted"/>
<protein>
    <submittedName>
        <fullName evidence="2">Uncharacterized protein</fullName>
    </submittedName>
</protein>
<evidence type="ECO:0000256" key="1">
    <source>
        <dbReference type="SAM" id="MobiDB-lite"/>
    </source>
</evidence>
<dbReference type="EMBL" id="EU169596">
    <property type="protein sequence ID" value="ABY48116.1"/>
    <property type="molecule type" value="Genomic_DNA"/>
</dbReference>
<accession>B6CGX8</accession>
<reference evidence="2" key="1">
    <citation type="journal article" date="2010" name="Vet. Microbiol.">
        <title>Yersinia ruckeri genes that attenuate survival in rainbow trout (Oncorhynchus mykiss) are identified using signature-tagged mutants.</title>
        <authorList>
            <person name="Dahiya I."/>
            <person name="Stevenson R.M."/>
        </authorList>
    </citation>
    <scope>NUCLEOTIDE SEQUENCE</scope>
    <source>
        <strain evidence="2">RS1154</strain>
    </source>
</reference>
<evidence type="ECO:0000313" key="3">
    <source>
        <dbReference type="EMBL" id="SUQ37387.1"/>
    </source>
</evidence>
<dbReference type="AlphaFoldDB" id="B6CGX8"/>
<keyword evidence="4" id="KW-1185">Reference proteome</keyword>
<dbReference type="Proteomes" id="UP000255169">
    <property type="component" value="Unassembled WGS sequence"/>
</dbReference>
<dbReference type="OrthoDB" id="6638165at2"/>
<dbReference type="EMBL" id="UHJG01000002">
    <property type="protein sequence ID" value="SUQ37387.1"/>
    <property type="molecule type" value="Genomic_DNA"/>
</dbReference>
<reference evidence="3 4" key="2">
    <citation type="submission" date="2018-06" db="EMBL/GenBank/DDBJ databases">
        <authorList>
            <consortium name="Pathogen Informatics"/>
            <person name="Doyle S."/>
        </authorList>
    </citation>
    <scope>NUCLEOTIDE SEQUENCE [LARGE SCALE GENOMIC DNA]</scope>
    <source>
        <strain evidence="3 4">NCTC10476</strain>
    </source>
</reference>
<evidence type="ECO:0000313" key="2">
    <source>
        <dbReference type="EMBL" id="ABY48116.1"/>
    </source>
</evidence>
<evidence type="ECO:0000313" key="4">
    <source>
        <dbReference type="Proteomes" id="UP000255169"/>
    </source>
</evidence>
<name>B6CGX8_YERRU</name>